<name>A0AA36NAF0_9DINO</name>
<keyword evidence="1" id="KW-0106">Calcium</keyword>
<evidence type="ECO:0000256" key="1">
    <source>
        <dbReference type="ARBA" id="ARBA00022837"/>
    </source>
</evidence>
<feature type="chain" id="PRO_5041235972" description="EF-hand domain-containing protein" evidence="4">
    <location>
        <begin position="16"/>
        <end position="657"/>
    </location>
</feature>
<protein>
    <recommendedName>
        <fullName evidence="5">EF-hand domain-containing protein</fullName>
    </recommendedName>
</protein>
<feature type="region of interest" description="Disordered" evidence="2">
    <location>
        <begin position="452"/>
        <end position="472"/>
    </location>
</feature>
<feature type="non-terminal residue" evidence="6">
    <location>
        <position position="1"/>
    </location>
</feature>
<evidence type="ECO:0000313" key="7">
    <source>
        <dbReference type="Proteomes" id="UP001178507"/>
    </source>
</evidence>
<keyword evidence="3" id="KW-1133">Transmembrane helix</keyword>
<dbReference type="PROSITE" id="PS50222">
    <property type="entry name" value="EF_HAND_2"/>
    <property type="match status" value="1"/>
</dbReference>
<gene>
    <name evidence="6" type="ORF">EVOR1521_LOCUS27415</name>
</gene>
<accession>A0AA36NAF0</accession>
<evidence type="ECO:0000256" key="4">
    <source>
        <dbReference type="SAM" id="SignalP"/>
    </source>
</evidence>
<feature type="signal peptide" evidence="4">
    <location>
        <begin position="1"/>
        <end position="15"/>
    </location>
</feature>
<dbReference type="InterPro" id="IPR002048">
    <property type="entry name" value="EF_hand_dom"/>
</dbReference>
<keyword evidence="4" id="KW-0732">Signal</keyword>
<dbReference type="Gene3D" id="1.10.238.10">
    <property type="entry name" value="EF-hand"/>
    <property type="match status" value="1"/>
</dbReference>
<reference evidence="6" key="1">
    <citation type="submission" date="2023-08" db="EMBL/GenBank/DDBJ databases">
        <authorList>
            <person name="Chen Y."/>
            <person name="Shah S."/>
            <person name="Dougan E. K."/>
            <person name="Thang M."/>
            <person name="Chan C."/>
        </authorList>
    </citation>
    <scope>NUCLEOTIDE SEQUENCE</scope>
</reference>
<dbReference type="Pfam" id="PF13405">
    <property type="entry name" value="EF-hand_6"/>
    <property type="match status" value="1"/>
</dbReference>
<dbReference type="InterPro" id="IPR018247">
    <property type="entry name" value="EF_Hand_1_Ca_BS"/>
</dbReference>
<evidence type="ECO:0000313" key="6">
    <source>
        <dbReference type="EMBL" id="CAJ1405110.1"/>
    </source>
</evidence>
<dbReference type="Proteomes" id="UP001178507">
    <property type="component" value="Unassembled WGS sequence"/>
</dbReference>
<dbReference type="GO" id="GO:0005509">
    <property type="term" value="F:calcium ion binding"/>
    <property type="evidence" value="ECO:0007669"/>
    <property type="project" value="InterPro"/>
</dbReference>
<dbReference type="PROSITE" id="PS00018">
    <property type="entry name" value="EF_HAND_1"/>
    <property type="match status" value="1"/>
</dbReference>
<sequence length="657" mass="70330">MRATLVAALLLPCLATRPSEDLLPALSLHSAGGELESKQSANRTTENQTANQTVNQTANQTVHRSLPTFVGASFIATHEVRSNATTNSTRVEYELRTEQGGHSKVMLIFVVFLGLGFCGVDHCIVGNFILGTLKALTVGGFGFWFLLDWMLIVFNCVNEYSTLQGFGWDVAFRPCTIEDACRIGQITCLLHAPFVYTLIKAKVTGRSMQSSAQQPAISGIAFLRQKGLLSDSPSKWELDHVFETLDKNKDGFVSPTELKEGLRALGCGDITDEQVAQMMAAAGAEGKIHKVEPLGPGDQGAPARKSVADAAGAADAAAAAETADELGSLRPEAFARLPGSHLLRTCQDLAVQAHLYKLHSRLSEVRSGSESQICEDYKGQAFRVDNGFLRADSIGLGFRRSKCMQDLLPGAVAAWGSTVLGLDEGDGWLRVGSKFLPMYVSGVPVVSPEAASRAGSTWCPSPSSPRSDVSREDVRLAGPAWPGTLGTRAARAARAARAGRPPPAPAAPVPTGGWTWPIPMAPAQCNIGLCSDLARMLQKCQKKMSKGLHPGEELAMVEQLRRSLAEDLATHSRSSAWHYLLQELMLTQQVLEGKCAGLKAALPRATFDSPGELRQTPLAAWHSAVPDDPDVSSTRSAACDEKEPHSLVGDILAEACR</sequence>
<dbReference type="SMART" id="SM00054">
    <property type="entry name" value="EFh"/>
    <property type="match status" value="1"/>
</dbReference>
<comment type="caution">
    <text evidence="6">The sequence shown here is derived from an EMBL/GenBank/DDBJ whole genome shotgun (WGS) entry which is preliminary data.</text>
</comment>
<evidence type="ECO:0000256" key="2">
    <source>
        <dbReference type="SAM" id="MobiDB-lite"/>
    </source>
</evidence>
<dbReference type="InterPro" id="IPR011992">
    <property type="entry name" value="EF-hand-dom_pair"/>
</dbReference>
<evidence type="ECO:0000259" key="5">
    <source>
        <dbReference type="PROSITE" id="PS50222"/>
    </source>
</evidence>
<dbReference type="SUPFAM" id="SSF47473">
    <property type="entry name" value="EF-hand"/>
    <property type="match status" value="1"/>
</dbReference>
<feature type="transmembrane region" description="Helical" evidence="3">
    <location>
        <begin position="105"/>
        <end position="129"/>
    </location>
</feature>
<keyword evidence="3" id="KW-0472">Membrane</keyword>
<dbReference type="AlphaFoldDB" id="A0AA36NAF0"/>
<dbReference type="EMBL" id="CAUJNA010003570">
    <property type="protein sequence ID" value="CAJ1405110.1"/>
    <property type="molecule type" value="Genomic_DNA"/>
</dbReference>
<dbReference type="CDD" id="cd00051">
    <property type="entry name" value="EFh"/>
    <property type="match status" value="1"/>
</dbReference>
<keyword evidence="3" id="KW-0812">Transmembrane</keyword>
<feature type="transmembrane region" description="Helical" evidence="3">
    <location>
        <begin position="136"/>
        <end position="154"/>
    </location>
</feature>
<feature type="domain" description="EF-hand" evidence="5">
    <location>
        <begin position="237"/>
        <end position="268"/>
    </location>
</feature>
<keyword evidence="7" id="KW-1185">Reference proteome</keyword>
<evidence type="ECO:0000256" key="3">
    <source>
        <dbReference type="SAM" id="Phobius"/>
    </source>
</evidence>
<proteinExistence type="predicted"/>
<organism evidence="6 7">
    <name type="scientific">Effrenium voratum</name>
    <dbReference type="NCBI Taxonomy" id="2562239"/>
    <lineage>
        <taxon>Eukaryota</taxon>
        <taxon>Sar</taxon>
        <taxon>Alveolata</taxon>
        <taxon>Dinophyceae</taxon>
        <taxon>Suessiales</taxon>
        <taxon>Symbiodiniaceae</taxon>
        <taxon>Effrenium</taxon>
    </lineage>
</organism>